<name>A0A816GDQ2_9BILA</name>
<evidence type="ECO:0000313" key="4">
    <source>
        <dbReference type="Proteomes" id="UP000663829"/>
    </source>
</evidence>
<evidence type="ECO:0000313" key="2">
    <source>
        <dbReference type="EMBL" id="CAF1672407.1"/>
    </source>
</evidence>
<comment type="caution">
    <text evidence="2">The sequence shown here is derived from an EMBL/GenBank/DDBJ whole genome shotgun (WGS) entry which is preliminary data.</text>
</comment>
<evidence type="ECO:0000256" key="1">
    <source>
        <dbReference type="SAM" id="Coils"/>
    </source>
</evidence>
<evidence type="ECO:0000313" key="3">
    <source>
        <dbReference type="EMBL" id="CAF4650404.1"/>
    </source>
</evidence>
<reference evidence="2" key="1">
    <citation type="submission" date="2021-02" db="EMBL/GenBank/DDBJ databases">
        <authorList>
            <person name="Nowell W R."/>
        </authorList>
    </citation>
    <scope>NUCLEOTIDE SEQUENCE</scope>
</reference>
<dbReference type="Proteomes" id="UP000681722">
    <property type="component" value="Unassembled WGS sequence"/>
</dbReference>
<keyword evidence="1" id="KW-0175">Coiled coil</keyword>
<dbReference type="EMBL" id="CAJNOQ010061600">
    <property type="protein sequence ID" value="CAF1672407.1"/>
    <property type="molecule type" value="Genomic_DNA"/>
</dbReference>
<organism evidence="2 4">
    <name type="scientific">Didymodactylos carnosus</name>
    <dbReference type="NCBI Taxonomy" id="1234261"/>
    <lineage>
        <taxon>Eukaryota</taxon>
        <taxon>Metazoa</taxon>
        <taxon>Spiralia</taxon>
        <taxon>Gnathifera</taxon>
        <taxon>Rotifera</taxon>
        <taxon>Eurotatoria</taxon>
        <taxon>Bdelloidea</taxon>
        <taxon>Philodinida</taxon>
        <taxon>Philodinidae</taxon>
        <taxon>Didymodactylos</taxon>
    </lineage>
</organism>
<feature type="coiled-coil region" evidence="1">
    <location>
        <begin position="32"/>
        <end position="66"/>
    </location>
</feature>
<keyword evidence="4" id="KW-1185">Reference proteome</keyword>
<feature type="non-terminal residue" evidence="2">
    <location>
        <position position="1"/>
    </location>
</feature>
<gene>
    <name evidence="2" type="ORF">GPM918_LOCUS46360</name>
    <name evidence="3" type="ORF">SRO942_LOCUS50394</name>
</gene>
<sequence>QKYDEHINDLSSKLKLITDRYQEMTSTLNQDSKLKKQNIEQLQLQLETLSNERKHLTEELTETDRKVRKMSTT</sequence>
<protein>
    <submittedName>
        <fullName evidence="2">Uncharacterized protein</fullName>
    </submittedName>
</protein>
<proteinExistence type="predicted"/>
<dbReference type="Proteomes" id="UP000663829">
    <property type="component" value="Unassembled WGS sequence"/>
</dbReference>
<dbReference type="AlphaFoldDB" id="A0A816GDQ2"/>
<dbReference type="EMBL" id="CAJOBC010142411">
    <property type="protein sequence ID" value="CAF4650404.1"/>
    <property type="molecule type" value="Genomic_DNA"/>
</dbReference>
<accession>A0A816GDQ2</accession>